<organism evidence="3 4">
    <name type="scientific">Paralvinella palmiformis</name>
    <dbReference type="NCBI Taxonomy" id="53620"/>
    <lineage>
        <taxon>Eukaryota</taxon>
        <taxon>Metazoa</taxon>
        <taxon>Spiralia</taxon>
        <taxon>Lophotrochozoa</taxon>
        <taxon>Annelida</taxon>
        <taxon>Polychaeta</taxon>
        <taxon>Sedentaria</taxon>
        <taxon>Canalipalpata</taxon>
        <taxon>Terebellida</taxon>
        <taxon>Terebelliformia</taxon>
        <taxon>Alvinellidae</taxon>
        <taxon>Paralvinella</taxon>
    </lineage>
</organism>
<keyword evidence="4" id="KW-1185">Reference proteome</keyword>
<reference evidence="3" key="1">
    <citation type="journal article" date="2023" name="Mol. Biol. Evol.">
        <title>Third-Generation Sequencing Reveals the Adaptive Role of the Epigenome in Three Deep-Sea Polychaetes.</title>
        <authorList>
            <person name="Perez M."/>
            <person name="Aroh O."/>
            <person name="Sun Y."/>
            <person name="Lan Y."/>
            <person name="Juniper S.K."/>
            <person name="Young C.R."/>
            <person name="Angers B."/>
            <person name="Qian P.Y."/>
        </authorList>
    </citation>
    <scope>NUCLEOTIDE SEQUENCE</scope>
    <source>
        <strain evidence="3">P08H-3</strain>
    </source>
</reference>
<dbReference type="Proteomes" id="UP001208570">
    <property type="component" value="Unassembled WGS sequence"/>
</dbReference>
<evidence type="ECO:0000256" key="1">
    <source>
        <dbReference type="SAM" id="Coils"/>
    </source>
</evidence>
<evidence type="ECO:0000313" key="3">
    <source>
        <dbReference type="EMBL" id="KAK2148108.1"/>
    </source>
</evidence>
<evidence type="ECO:0000256" key="2">
    <source>
        <dbReference type="SAM" id="MobiDB-lite"/>
    </source>
</evidence>
<feature type="coiled-coil region" evidence="1">
    <location>
        <begin position="40"/>
        <end position="67"/>
    </location>
</feature>
<proteinExistence type="predicted"/>
<protein>
    <submittedName>
        <fullName evidence="3">Uncharacterized protein</fullName>
    </submittedName>
</protein>
<accession>A0AAD9J8J4</accession>
<dbReference type="AlphaFoldDB" id="A0AAD9J8J4"/>
<sequence>MAILVVSDITRWRERALDAEVHTLQLFIKITATSDVLVDMMDVVDQLKELGRQLDSLSKKFQDVSDDSYMDSVQISVNKISKTVTELESLPLPARAFGCLPESDEDDLDFNDDSDDKLLDESTDAALGGRTCQNIGQMQDANVDDDDDTGDETDASDVTVNYDDKQSKV</sequence>
<feature type="region of interest" description="Disordered" evidence="2">
    <location>
        <begin position="118"/>
        <end position="169"/>
    </location>
</feature>
<keyword evidence="1" id="KW-0175">Coiled coil</keyword>
<gene>
    <name evidence="3" type="ORF">LSH36_515g01023</name>
</gene>
<comment type="caution">
    <text evidence="3">The sequence shown here is derived from an EMBL/GenBank/DDBJ whole genome shotgun (WGS) entry which is preliminary data.</text>
</comment>
<name>A0AAD9J8J4_9ANNE</name>
<feature type="compositionally biased region" description="Acidic residues" evidence="2">
    <location>
        <begin position="142"/>
        <end position="155"/>
    </location>
</feature>
<evidence type="ECO:0000313" key="4">
    <source>
        <dbReference type="Proteomes" id="UP001208570"/>
    </source>
</evidence>
<dbReference type="EMBL" id="JAODUP010000515">
    <property type="protein sequence ID" value="KAK2148108.1"/>
    <property type="molecule type" value="Genomic_DNA"/>
</dbReference>